<gene>
    <name evidence="1" type="ORF">10S9_20</name>
</gene>
<protein>
    <submittedName>
        <fullName evidence="1">Uncharacterized protein</fullName>
    </submittedName>
</protein>
<accession>A0A2H4J4V3</accession>
<proteinExistence type="predicted"/>
<organism evidence="1">
    <name type="scientific">uncultured Caudovirales phage</name>
    <dbReference type="NCBI Taxonomy" id="2100421"/>
    <lineage>
        <taxon>Viruses</taxon>
        <taxon>Duplodnaviria</taxon>
        <taxon>Heunggongvirae</taxon>
        <taxon>Uroviricota</taxon>
        <taxon>Caudoviricetes</taxon>
        <taxon>Peduoviridae</taxon>
        <taxon>Maltschvirus</taxon>
        <taxon>Maltschvirus maltsch</taxon>
    </lineage>
</organism>
<dbReference type="EMBL" id="MF417904">
    <property type="protein sequence ID" value="ASN70274.1"/>
    <property type="molecule type" value="Genomic_DNA"/>
</dbReference>
<reference evidence="1" key="1">
    <citation type="submission" date="2017-06" db="EMBL/GenBank/DDBJ databases">
        <title>Novel phages from South African skin metaviromes.</title>
        <authorList>
            <person name="van Zyl L.J."/>
            <person name="Abrahams Y."/>
            <person name="Stander E.A."/>
            <person name="Kirby B.M."/>
            <person name="Clavaud C."/>
            <person name="Farcet C."/>
            <person name="Breton L."/>
            <person name="Trindade M.I."/>
        </authorList>
    </citation>
    <scope>NUCLEOTIDE SEQUENCE</scope>
</reference>
<name>A0A2H4J4V3_9CAUD</name>
<evidence type="ECO:0000313" key="1">
    <source>
        <dbReference type="EMBL" id="ASN70274.1"/>
    </source>
</evidence>
<sequence>MKEIRTMTAAEMNLDKLNQIYRLQADELESKDSQIRRIRDTVAIHKQNHSDTMVMTHNQKKKAEEQCAWKVLDNIEKEIEAIIGREG</sequence>